<gene>
    <name evidence="11" type="ORF">A3844_28615</name>
</gene>
<dbReference type="InterPro" id="IPR020841">
    <property type="entry name" value="PKS_Beta-ketoAc_synthase_dom"/>
</dbReference>
<dbReference type="PROSITE" id="PS00606">
    <property type="entry name" value="KS3_1"/>
    <property type="match status" value="1"/>
</dbReference>
<evidence type="ECO:0000259" key="10">
    <source>
        <dbReference type="PROSITE" id="PS52019"/>
    </source>
</evidence>
<comment type="function">
    <text evidence="1">Involved in some intermediate steps for the synthesis of the antibiotic polyketide bacillaene which is involved in secondary metabolism.</text>
</comment>
<dbReference type="InterPro" id="IPR020806">
    <property type="entry name" value="PKS_PP-bd"/>
</dbReference>
<organism evidence="11 12">
    <name type="scientific">Paenibacillus helianthi</name>
    <dbReference type="NCBI Taxonomy" id="1349432"/>
    <lineage>
        <taxon>Bacteria</taxon>
        <taxon>Bacillati</taxon>
        <taxon>Bacillota</taxon>
        <taxon>Bacilli</taxon>
        <taxon>Bacillales</taxon>
        <taxon>Paenibacillaceae</taxon>
        <taxon>Paenibacillus</taxon>
    </lineage>
</organism>
<dbReference type="Pfam" id="PF00109">
    <property type="entry name" value="ketoacyl-synt"/>
    <property type="match status" value="1"/>
</dbReference>
<dbReference type="Pfam" id="PF14399">
    <property type="entry name" value="BtrH_N"/>
    <property type="match status" value="1"/>
</dbReference>
<dbReference type="Pfam" id="PF22621">
    <property type="entry name" value="CurL-like_PKS_C"/>
    <property type="match status" value="1"/>
</dbReference>
<dbReference type="SMART" id="SM00825">
    <property type="entry name" value="PKS_KS"/>
    <property type="match status" value="1"/>
</dbReference>
<keyword evidence="12" id="KW-1185">Reference proteome</keyword>
<protein>
    <recommendedName>
        <fullName evidence="13">Carrier domain-containing protein</fullName>
    </recommendedName>
</protein>
<dbReference type="InterPro" id="IPR036291">
    <property type="entry name" value="NAD(P)-bd_dom_sf"/>
</dbReference>
<dbReference type="Gene3D" id="1.10.1240.100">
    <property type="match status" value="1"/>
</dbReference>
<dbReference type="InterPro" id="IPR020807">
    <property type="entry name" value="PKS_DH"/>
</dbReference>
<feature type="active site" description="Proton donor; for dehydratase activity" evidence="6">
    <location>
        <position position="868"/>
    </location>
</feature>
<dbReference type="InterPro" id="IPR057326">
    <property type="entry name" value="KR_dom"/>
</dbReference>
<dbReference type="PROSITE" id="PS52019">
    <property type="entry name" value="PKS_MFAS_DH"/>
    <property type="match status" value="1"/>
</dbReference>
<dbReference type="InterPro" id="IPR036736">
    <property type="entry name" value="ACP-like_sf"/>
</dbReference>
<dbReference type="InterPro" id="IPR016039">
    <property type="entry name" value="Thiolase-like"/>
</dbReference>
<dbReference type="SUPFAM" id="SSF47336">
    <property type="entry name" value="ACP-like"/>
    <property type="match status" value="1"/>
</dbReference>
<keyword evidence="4" id="KW-0597">Phosphoprotein</keyword>
<evidence type="ECO:0000256" key="2">
    <source>
        <dbReference type="ARBA" id="ARBA00004789"/>
    </source>
</evidence>
<evidence type="ECO:0008006" key="13">
    <source>
        <dbReference type="Google" id="ProtNLM"/>
    </source>
</evidence>
<feature type="region of interest" description="Disordered" evidence="7">
    <location>
        <begin position="1546"/>
        <end position="1573"/>
    </location>
</feature>
<dbReference type="InterPro" id="IPR026935">
    <property type="entry name" value="BtrH_N"/>
</dbReference>
<dbReference type="InterPro" id="IPR009081">
    <property type="entry name" value="PP-bd_ACP"/>
</dbReference>
<dbReference type="SMART" id="SM00823">
    <property type="entry name" value="PKS_PP"/>
    <property type="match status" value="1"/>
</dbReference>
<feature type="region of interest" description="N-terminal hotdog fold" evidence="6">
    <location>
        <begin position="675"/>
        <end position="796"/>
    </location>
</feature>
<keyword evidence="5" id="KW-0808">Transferase</keyword>
<evidence type="ECO:0000256" key="1">
    <source>
        <dbReference type="ARBA" id="ARBA00003299"/>
    </source>
</evidence>
<feature type="compositionally biased region" description="Polar residues" evidence="7">
    <location>
        <begin position="1556"/>
        <end position="1567"/>
    </location>
</feature>
<dbReference type="InterPro" id="IPR018201">
    <property type="entry name" value="Ketoacyl_synth_AS"/>
</dbReference>
<dbReference type="InterPro" id="IPR013968">
    <property type="entry name" value="PKS_KR"/>
</dbReference>
<evidence type="ECO:0000256" key="4">
    <source>
        <dbReference type="ARBA" id="ARBA00022553"/>
    </source>
</evidence>
<dbReference type="Gene3D" id="1.10.1200.10">
    <property type="entry name" value="ACP-like"/>
    <property type="match status" value="1"/>
</dbReference>
<dbReference type="InterPro" id="IPR050091">
    <property type="entry name" value="PKS_NRPS_Biosynth_Enz"/>
</dbReference>
<dbReference type="Gene3D" id="3.40.47.10">
    <property type="match status" value="1"/>
</dbReference>
<keyword evidence="3" id="KW-0596">Phosphopantetheine</keyword>
<dbReference type="PANTHER" id="PTHR43775">
    <property type="entry name" value="FATTY ACID SYNTHASE"/>
    <property type="match status" value="1"/>
</dbReference>
<dbReference type="Gene3D" id="3.10.129.110">
    <property type="entry name" value="Polyketide synthase dehydratase"/>
    <property type="match status" value="1"/>
</dbReference>
<dbReference type="PANTHER" id="PTHR43775:SF37">
    <property type="entry name" value="SI:DKEY-61P9.11"/>
    <property type="match status" value="1"/>
</dbReference>
<dbReference type="PROSITE" id="PS50075">
    <property type="entry name" value="CARRIER"/>
    <property type="match status" value="1"/>
</dbReference>
<dbReference type="InterPro" id="IPR014031">
    <property type="entry name" value="Ketoacyl_synth_C"/>
</dbReference>
<feature type="active site" description="Proton acceptor; for dehydratase activity" evidence="6">
    <location>
        <position position="705"/>
    </location>
</feature>
<dbReference type="Proteomes" id="UP000186058">
    <property type="component" value="Unassembled WGS sequence"/>
</dbReference>
<feature type="domain" description="Ketosynthase family 3 (KS3)" evidence="9">
    <location>
        <begin position="29"/>
        <end position="456"/>
    </location>
</feature>
<dbReference type="SUPFAM" id="SSF53901">
    <property type="entry name" value="Thiolase-like"/>
    <property type="match status" value="1"/>
</dbReference>
<dbReference type="InterPro" id="IPR014030">
    <property type="entry name" value="Ketoacyl_synth_N"/>
</dbReference>
<dbReference type="Pfam" id="PF14765">
    <property type="entry name" value="PS-DH"/>
    <property type="match status" value="1"/>
</dbReference>
<evidence type="ECO:0000313" key="11">
    <source>
        <dbReference type="EMBL" id="OKP79493.1"/>
    </source>
</evidence>
<dbReference type="Pfam" id="PF02801">
    <property type="entry name" value="Ketoacyl-synt_C"/>
    <property type="match status" value="1"/>
</dbReference>
<dbReference type="RefSeq" id="WP_074109318.1">
    <property type="nucleotide sequence ID" value="NZ_LVWI01000092.1"/>
</dbReference>
<reference evidence="11 12" key="1">
    <citation type="submission" date="2016-03" db="EMBL/GenBank/DDBJ databases">
        <authorList>
            <person name="Sant'Anna F.H."/>
            <person name="Ambrosini A."/>
            <person name="Souza R."/>
            <person name="Bach E."/>
            <person name="Fernandes G."/>
            <person name="Balsanelli E."/>
            <person name="Baura V.A."/>
            <person name="Souza E.M."/>
            <person name="Passaglia L."/>
        </authorList>
    </citation>
    <scope>NUCLEOTIDE SEQUENCE [LARGE SCALE GENOMIC DNA]</scope>
    <source>
        <strain evidence="11 12">P26E</strain>
    </source>
</reference>
<evidence type="ECO:0000256" key="7">
    <source>
        <dbReference type="SAM" id="MobiDB-lite"/>
    </source>
</evidence>
<dbReference type="InterPro" id="IPR049552">
    <property type="entry name" value="PKS_DH_N"/>
</dbReference>
<dbReference type="SMART" id="SM00826">
    <property type="entry name" value="PKS_DH"/>
    <property type="match status" value="1"/>
</dbReference>
<evidence type="ECO:0000259" key="8">
    <source>
        <dbReference type="PROSITE" id="PS50075"/>
    </source>
</evidence>
<feature type="domain" description="Carrier" evidence="8">
    <location>
        <begin position="1468"/>
        <end position="1543"/>
    </location>
</feature>
<dbReference type="InterPro" id="IPR049551">
    <property type="entry name" value="PKS_DH_C"/>
</dbReference>
<dbReference type="PROSITE" id="PS52004">
    <property type="entry name" value="KS3_2"/>
    <property type="match status" value="1"/>
</dbReference>
<dbReference type="Pfam" id="PF00550">
    <property type="entry name" value="PP-binding"/>
    <property type="match status" value="1"/>
</dbReference>
<sequence length="1930" mass="216968">MGKFLGLDRFKLDRSHTSSQPESRDNAVSGGIAVIGMACRFGRTNSPTEFWNILRDGEDCIIDMPIGRQQDLLPLIRKKGMDDENIRFRKAAYLEEIDKFDPAFFRLSPKEAGLMDPNQRLFLEACWEAIEDAGYGGDSLAGSRTGVFVGFSSDFGEEYKRMIKEIDPELLSLSAVGNIKSVIASRISYLLNLKGPSMLVDTACSSSLMAVHLACQSIRRRESDMALAGGVKVILMALDDGSNELGILSSDGRTRAFDHHSEGTGIGEGVGAILLKPLEQAIADGDPIYAVIKGSATNQDGASAGLTAPNSIAQQDVIVQAWKEARIDPNTLSYIEAHGTGTKLGDPIEIDGLERAFRHYTDRHQFCAIGSVKTNIGHTDHLAGIAGMIKVILSMKNKQLPPHLHFKSSNRNIRFESSPVYVNDTLADWKVDKGIRLSGISSFGLSGTNVHLVLEEAPSDVEDKLSSEDEMSSCYEGIFTLSGMTANSLKDLLKRYRSWFAAQSGHFSDVRNISYTANVGRSHYSYRLSIVYVGIEDLISKIDTACDSDLDTLTHSDIYYGWHKQASNRKPGGPGTEPTAASSTDFSRLAESLVQQLVRTSDSTIDGLRELARLYAQGADVRWKSLYSFKSNQRVHLPAYPFERKRCWPDLSAVRAAKPSSSGAEVLGYGEEYIHPLLQINVWEATDQSLFISNFSTDSWILSQHKLFGQFVVPGTTYIEMAMQAGQAYRRLPVTKLYDFVFLEPIILTENTSCRVQSMIRREGEHIHFKVISKREGEHHWREHAQAKLEFDRLLLPDPTIDFSNMQKEAHNVLHATDIYNGNIDQNYGPRFKNLKKVWVNGNTVLCHLKLADTEDLNHYCLHPGLLDSAVGSMVYCGLLGNELYLPFTYKEVSFYRALPSEIYCVCTRIDDPGVQGEIVKFNLSIMDRYGEVLAQIHEYSVKRVNELSAQRLLDLSDTSANIIWRLAWRREDKPYNEDPSFDVPIAVFRYEGDSCNRLDRDKNGRRLNVFDNIMNGQQDQAEFNAMVSELRAKSIETVIYMAPAEWHNDTPDEEVITDLFRLFRALVSEKLHERLTLCIVTEGAYQVTVEDAVVVPRNRGLLSLGSVINQEHQTLHCICIDVDGQVDILRMIRQESALNTQSPVAYRSGNRYVMELDRSIVTPETNELSIQANGVYVITGGLGGIGLEIASCLADLNSKVTIALISRTTLPHRDLWDDITASSDDNKLTSRIQKIRDLEATGATIISFTVDVADSSAIESLFVGLRERFGRINGIVHGAGIAGDGFLFRKEESGFTDVLLPKVRGAIVLDSHTESDELDFFIVFSSITGWLGGVGQGDYAAASAYLDAFAQARTMRGKPTLAIAWSAWKETGMAVDYNAVTENSIFKPLSTAIALQAFRRLLMASNGQVTVGELNYDRISTVKNEHPIMLANAVQIEVDKRVYESDRQGFGSGTQLKCVRLLGKQEEEISPTERKLADIWGDILGIEELNVYDNFYDLGGDSIIAVKLSSHIAHYMNREVDVTDIFNYLTIAELARFLVPAGETETDKQEIEEQGQPQVPSINRTSGADAARGQQQGEYNYANQLSWRQFNCYDRGLALMMTADESLIQHFKLLLGMKRGFDLQDEGYPFDYYSQEEVSGYPSDNELLQQFGYCVRTEKVDDMQQLHRMITRQLDNKMPVMVSFDEYYTFYTPFYMKEHTDHLTILTEYDADKKLYMIINHNHLARTSHQKVSYGQFMTTYQTIEEIYAFLPEESRCILTLERVPDSEAPLQFDYAQQLNRLLLALQDKQQVGREFENIYALVERPELEESELKEALNEIYVNLGGKELWVQTLLDWYVPSDNQELRQLGDKIITISSRLVNNFVLSIYRKKRMKPSDITVAIEELQPIMAVFIQKMIDYTTTHDTDMNVIGGGKDVDRTTPMERTSIK</sequence>
<dbReference type="InterPro" id="IPR006162">
    <property type="entry name" value="Ppantetheine_attach_site"/>
</dbReference>
<evidence type="ECO:0000256" key="3">
    <source>
        <dbReference type="ARBA" id="ARBA00022450"/>
    </source>
</evidence>
<dbReference type="SMART" id="SM00822">
    <property type="entry name" value="PKS_KR"/>
    <property type="match status" value="1"/>
</dbReference>
<dbReference type="Gene3D" id="3.40.50.720">
    <property type="entry name" value="NAD(P)-binding Rossmann-like Domain"/>
    <property type="match status" value="1"/>
</dbReference>
<dbReference type="SUPFAM" id="SSF51735">
    <property type="entry name" value="NAD(P)-binding Rossmann-fold domains"/>
    <property type="match status" value="2"/>
</dbReference>
<dbReference type="PROSITE" id="PS00012">
    <property type="entry name" value="PHOSPHOPANTETHEINE"/>
    <property type="match status" value="1"/>
</dbReference>
<proteinExistence type="predicted"/>
<evidence type="ECO:0000313" key="12">
    <source>
        <dbReference type="Proteomes" id="UP000186058"/>
    </source>
</evidence>
<evidence type="ECO:0000256" key="6">
    <source>
        <dbReference type="PROSITE-ProRule" id="PRU01363"/>
    </source>
</evidence>
<name>A0ABX3EHC7_9BACL</name>
<comment type="pathway">
    <text evidence="2">Antibiotic biosynthesis; bacillaene biosynthesis.</text>
</comment>
<comment type="caution">
    <text evidence="11">The sequence shown here is derived from an EMBL/GenBank/DDBJ whole genome shotgun (WGS) entry which is preliminary data.</text>
</comment>
<feature type="domain" description="PKS/mFAS DH" evidence="10">
    <location>
        <begin position="675"/>
        <end position="951"/>
    </location>
</feature>
<dbReference type="InterPro" id="IPR049900">
    <property type="entry name" value="PKS_mFAS_DH"/>
</dbReference>
<evidence type="ECO:0000259" key="9">
    <source>
        <dbReference type="PROSITE" id="PS52004"/>
    </source>
</evidence>
<dbReference type="InterPro" id="IPR042104">
    <property type="entry name" value="PKS_dehydratase_sf"/>
</dbReference>
<dbReference type="EMBL" id="LVWI01000092">
    <property type="protein sequence ID" value="OKP79493.1"/>
    <property type="molecule type" value="Genomic_DNA"/>
</dbReference>
<dbReference type="Pfam" id="PF21089">
    <property type="entry name" value="PKS_DH_N"/>
    <property type="match status" value="1"/>
</dbReference>
<dbReference type="CDD" id="cd08953">
    <property type="entry name" value="KR_2_SDR_x"/>
    <property type="match status" value="1"/>
</dbReference>
<feature type="region of interest" description="C-terminal hotdog fold" evidence="6">
    <location>
        <begin position="811"/>
        <end position="951"/>
    </location>
</feature>
<dbReference type="CDD" id="cd00833">
    <property type="entry name" value="PKS"/>
    <property type="match status" value="1"/>
</dbReference>
<evidence type="ECO:0000256" key="5">
    <source>
        <dbReference type="ARBA" id="ARBA00022679"/>
    </source>
</evidence>
<accession>A0ABX3EHC7</accession>
<dbReference type="Pfam" id="PF08659">
    <property type="entry name" value="KR"/>
    <property type="match status" value="1"/>
</dbReference>